<dbReference type="InterPro" id="IPR036135">
    <property type="entry name" value="MoeA_linker/N_sf"/>
</dbReference>
<dbReference type="KEGG" id="fai:FAD_0899"/>
<evidence type="ECO:0000313" key="4">
    <source>
        <dbReference type="Proteomes" id="UP000192050"/>
    </source>
</evidence>
<dbReference type="PROSITE" id="PS01079">
    <property type="entry name" value="MOCF_BIOSYNTHESIS_2"/>
    <property type="match status" value="1"/>
</dbReference>
<dbReference type="InterPro" id="IPR038987">
    <property type="entry name" value="MoeA-like"/>
</dbReference>
<dbReference type="Pfam" id="PF03453">
    <property type="entry name" value="MoeA_N"/>
    <property type="match status" value="1"/>
</dbReference>
<dbReference type="STRING" id="74969.FAD_0899"/>
<dbReference type="InterPro" id="IPR036425">
    <property type="entry name" value="MoaB/Mog-like_dom_sf"/>
</dbReference>
<dbReference type="Proteomes" id="UP000192050">
    <property type="component" value="Chromosome"/>
</dbReference>
<dbReference type="AlphaFoldDB" id="A0A1V0N3V6"/>
<dbReference type="Gene3D" id="3.90.105.10">
    <property type="entry name" value="Molybdopterin biosynthesis moea protein, domain 2"/>
    <property type="match status" value="1"/>
</dbReference>
<protein>
    <submittedName>
        <fullName evidence="3">Molybdopterin biosynthesis MoeA protein</fullName>
    </submittedName>
</protein>
<dbReference type="OrthoDB" id="31371at2157"/>
<proteinExistence type="predicted"/>
<keyword evidence="4" id="KW-1185">Reference proteome</keyword>
<feature type="domain" description="MoaB/Mog" evidence="2">
    <location>
        <begin position="187"/>
        <end position="326"/>
    </location>
</feature>
<evidence type="ECO:0000313" key="3">
    <source>
        <dbReference type="EMBL" id="ARD84791.1"/>
    </source>
</evidence>
<gene>
    <name evidence="3" type="ORF">FAD_0899</name>
</gene>
<sequence>MGLIFHDLTKFQDALEIIKKNMVELKDAEEVSLYNATGRISAETIFSNNNLPLFSRSQVDGYAIIASDIKGASYDSPVSLKLAGETNIGEKAVKFPGSGKCIKVPTGGVIPVGADAMVPFEDTKQEGNSIQFFHEVNRFNELSNAGIDVIKGEKLLDSNVIIDPRNIAVLASTGIGKIKVKRKLTIGIVSTGNELLYPGTPYKEGKIFESNSLSIKAELSKYPAFNVNDYGIIEDNYDKIKNAIDGSIEENDVTLTIGSTSAGDHDMVYKILGEKTPGIIFHGIRVKPGKPAIFAMSGEKIIFGLPGFPVSSMMILYSLVMPNLFRKTGYEFSEVAVDAITGQRFELHQGNTDLLLIKLVKHGETYKAYQVPGNSGSISRISKATGYSIIDSRTSFMDINSKINVKLFTGNIPSILIYGQYLPAMEKLPSSVSGLSTFVESGFNEIKRSMENADADVYLWNYEELPDDKNYDSSITIEIPYGIAYTEENYSTMAIPYRGSGLYEKSLAIAEGVDLTYLDKPEIICDYVKNRRCGAGITYREYAELYSLKFIEKGKITFHVYINKNSTKFNELKEAFNSIAGKTR</sequence>
<dbReference type="GO" id="GO:0006777">
    <property type="term" value="P:Mo-molybdopterin cofactor biosynthetic process"/>
    <property type="evidence" value="ECO:0007669"/>
    <property type="project" value="UniProtKB-KW"/>
</dbReference>
<evidence type="ECO:0000259" key="2">
    <source>
        <dbReference type="SMART" id="SM00852"/>
    </source>
</evidence>
<dbReference type="SUPFAM" id="SSF53218">
    <property type="entry name" value="Molybdenum cofactor biosynthesis proteins"/>
    <property type="match status" value="1"/>
</dbReference>
<dbReference type="EMBL" id="CP015363">
    <property type="protein sequence ID" value="ARD84791.1"/>
    <property type="molecule type" value="Genomic_DNA"/>
</dbReference>
<keyword evidence="1" id="KW-0501">Molybdenum cofactor biosynthesis</keyword>
<dbReference type="Gene3D" id="3.40.980.10">
    <property type="entry name" value="MoaB/Mog-like domain"/>
    <property type="match status" value="1"/>
</dbReference>
<organism evidence="3 4">
    <name type="scientific">Ferroplasma acidiphilum</name>
    <dbReference type="NCBI Taxonomy" id="74969"/>
    <lineage>
        <taxon>Archaea</taxon>
        <taxon>Methanobacteriati</taxon>
        <taxon>Thermoplasmatota</taxon>
        <taxon>Thermoplasmata</taxon>
        <taxon>Thermoplasmatales</taxon>
        <taxon>Ferroplasmaceae</taxon>
        <taxon>Ferroplasma</taxon>
    </lineage>
</organism>
<dbReference type="SMART" id="SM00852">
    <property type="entry name" value="MoCF_biosynth"/>
    <property type="match status" value="1"/>
</dbReference>
<dbReference type="PANTHER" id="PTHR10192">
    <property type="entry name" value="MOLYBDOPTERIN BIOSYNTHESIS PROTEIN"/>
    <property type="match status" value="1"/>
</dbReference>
<dbReference type="GeneID" id="31676402"/>
<name>A0A1V0N3V6_9ARCH</name>
<dbReference type="InterPro" id="IPR005110">
    <property type="entry name" value="MoeA_linker/N"/>
</dbReference>
<dbReference type="Gene3D" id="2.170.190.11">
    <property type="entry name" value="Molybdopterin biosynthesis moea protein, domain 3"/>
    <property type="match status" value="1"/>
</dbReference>
<dbReference type="InterPro" id="IPR036688">
    <property type="entry name" value="MoeA_C_domain_IV_sf"/>
</dbReference>
<dbReference type="InterPro" id="IPR001453">
    <property type="entry name" value="MoaB/Mog_dom"/>
</dbReference>
<evidence type="ECO:0000256" key="1">
    <source>
        <dbReference type="ARBA" id="ARBA00023150"/>
    </source>
</evidence>
<dbReference type="PANTHER" id="PTHR10192:SF5">
    <property type="entry name" value="GEPHYRIN"/>
    <property type="match status" value="1"/>
</dbReference>
<dbReference type="Pfam" id="PF00994">
    <property type="entry name" value="MoCF_biosynth"/>
    <property type="match status" value="1"/>
</dbReference>
<dbReference type="RefSeq" id="WP_081142147.1">
    <property type="nucleotide sequence ID" value="NZ_CP015363.1"/>
</dbReference>
<dbReference type="InterPro" id="IPR008284">
    <property type="entry name" value="MoCF_biosynth_CS"/>
</dbReference>
<dbReference type="GO" id="GO:0005737">
    <property type="term" value="C:cytoplasm"/>
    <property type="evidence" value="ECO:0007669"/>
    <property type="project" value="TreeGrafter"/>
</dbReference>
<dbReference type="GO" id="GO:0061599">
    <property type="term" value="F:molybdopterin molybdotransferase activity"/>
    <property type="evidence" value="ECO:0007669"/>
    <property type="project" value="TreeGrafter"/>
</dbReference>
<dbReference type="SUPFAM" id="SSF63882">
    <property type="entry name" value="MoeA N-terminal region -like"/>
    <property type="match status" value="1"/>
</dbReference>
<reference evidence="3 4" key="1">
    <citation type="submission" date="2011-10" db="EMBL/GenBank/DDBJ databases">
        <title>Metabolic and evolutionary patterns in the extreme acidophile Ferroplasma acidiphilum.</title>
        <authorList>
            <person name="Golyshina O.V."/>
            <person name="Kozyavkin S.A."/>
            <person name="Tatusov R.L."/>
            <person name="Slesarev A.I."/>
            <person name="Golyshin P.N."/>
        </authorList>
    </citation>
    <scope>NUCLEOTIDE SEQUENCE [LARGE SCALE GENOMIC DNA]</scope>
    <source>
        <strain evidence="4">Y</strain>
    </source>
</reference>
<dbReference type="Gene3D" id="2.40.340.10">
    <property type="entry name" value="MoeA, C-terminal, domain IV"/>
    <property type="match status" value="1"/>
</dbReference>
<dbReference type="CDD" id="cd00887">
    <property type="entry name" value="MoeA"/>
    <property type="match status" value="1"/>
</dbReference>
<accession>A0A1V0N3V6</accession>